<feature type="domain" description="Sulfatase N-terminal" evidence="2">
    <location>
        <begin position="271"/>
        <end position="543"/>
    </location>
</feature>
<dbReference type="InterPro" id="IPR052701">
    <property type="entry name" value="GAG_Ulvan_Degrading_Sulfatases"/>
</dbReference>
<evidence type="ECO:0008006" key="6">
    <source>
        <dbReference type="Google" id="ProtNLM"/>
    </source>
</evidence>
<keyword evidence="1" id="KW-1133">Transmembrane helix</keyword>
<dbReference type="Pfam" id="PF11893">
    <property type="entry name" value="DUF3413"/>
    <property type="match status" value="1"/>
</dbReference>
<dbReference type="PIRSF" id="PIRSF004950">
    <property type="entry name" value="Mmb_sulf_HI0842"/>
    <property type="match status" value="1"/>
</dbReference>
<sequence>MIGARRMPVPCPPPDAVVHRRALLALALWSAAAALPVAEGYARAADAPGLLSATFVRVAAGAQVLAACIAVALVLLPLTLAAAARAALRVAAPVAFASLHLALQVDRKVYALFHFHVNRMVVDLLLTPGGLASLELTRKDVTLAAAACAAALGLAAAAHAALLRRAARRPHDGAERIAWRRALAATLALLVADRGVYAAADVAARSDVARAATAVPAYGPLPVRQLWRVLTGAGGAHHPLDLLDRSRPGVGEPRYPLAPLRFRAGAPTPPIVWIVLESWRADALDDETTPVIARFARESTWFRRHASGGNSTGFGVFSMFYGIHGVYLDAFAAARQPPALLAALRARGYAFGVFSSAVLTYPALRSTVFAEVPGSIADAFEGDGAMRDRAAAAAAIAFARERASGTAPFLLALFLDSSHAPYAFPPGDAPFAPYAPNLAVAEMGSTAPVLMRNRYRNALRYEDRLVGEVLAALGPRAGEAIVVITGDHGEAFGEGGHWFHNSGFGEEQWHVPLVLRIPGRGPGVRDDLTRHVDLAPTLVEVLGGEDPAADRALGRSLLEPPEHGRHAVVCGWAACAIIEDDDTTTVFANGIDESTRLTAHGPRYEPRDPSAAPRLLMGILDEMRRFVR</sequence>
<feature type="transmembrane region" description="Helical" evidence="1">
    <location>
        <begin position="141"/>
        <end position="162"/>
    </location>
</feature>
<dbReference type="SUPFAM" id="SSF53649">
    <property type="entry name" value="Alkaline phosphatase-like"/>
    <property type="match status" value="1"/>
</dbReference>
<feature type="transmembrane region" description="Helical" evidence="1">
    <location>
        <begin position="54"/>
        <end position="79"/>
    </location>
</feature>
<protein>
    <recommendedName>
        <fullName evidence="6">Sulfatase</fullName>
    </recommendedName>
</protein>
<name>A0ABM7WZC7_9BACT</name>
<evidence type="ECO:0000259" key="3">
    <source>
        <dbReference type="Pfam" id="PF11893"/>
    </source>
</evidence>
<dbReference type="PANTHER" id="PTHR43751">
    <property type="entry name" value="SULFATASE"/>
    <property type="match status" value="1"/>
</dbReference>
<accession>A0ABM7WZC7</accession>
<evidence type="ECO:0000313" key="5">
    <source>
        <dbReference type="Proteomes" id="UP001162891"/>
    </source>
</evidence>
<dbReference type="EMBL" id="AP025591">
    <property type="protein sequence ID" value="BDG04901.1"/>
    <property type="molecule type" value="Genomic_DNA"/>
</dbReference>
<dbReference type="Proteomes" id="UP001162891">
    <property type="component" value="Chromosome"/>
</dbReference>
<keyword evidence="1" id="KW-0812">Transmembrane</keyword>
<feature type="domain" description="Inner membrane protein YejM N-terminal" evidence="3">
    <location>
        <begin position="31"/>
        <end position="226"/>
    </location>
</feature>
<keyword evidence="5" id="KW-1185">Reference proteome</keyword>
<dbReference type="InterPro" id="IPR024588">
    <property type="entry name" value="YejM_N"/>
</dbReference>
<dbReference type="InterPro" id="IPR012159">
    <property type="entry name" value="YejM-like"/>
</dbReference>
<evidence type="ECO:0000313" key="4">
    <source>
        <dbReference type="EMBL" id="BDG04901.1"/>
    </source>
</evidence>
<evidence type="ECO:0000259" key="2">
    <source>
        <dbReference type="Pfam" id="PF00884"/>
    </source>
</evidence>
<dbReference type="Gene3D" id="3.40.720.10">
    <property type="entry name" value="Alkaline Phosphatase, subunit A"/>
    <property type="match status" value="1"/>
</dbReference>
<proteinExistence type="predicted"/>
<gene>
    <name evidence="4" type="ORF">AMOR_38970</name>
</gene>
<dbReference type="PANTHER" id="PTHR43751:SF3">
    <property type="entry name" value="SULFATASE N-TERMINAL DOMAIN-CONTAINING PROTEIN"/>
    <property type="match status" value="1"/>
</dbReference>
<dbReference type="Pfam" id="PF00884">
    <property type="entry name" value="Sulfatase"/>
    <property type="match status" value="1"/>
</dbReference>
<reference evidence="5" key="1">
    <citation type="journal article" date="2022" name="Int. J. Syst. Evol. Microbiol.">
        <title>Anaeromyxobacter oryzae sp. nov., Anaeromyxobacter diazotrophicus sp. nov. and Anaeromyxobacter paludicola sp. nov., isolated from paddy soils.</title>
        <authorList>
            <person name="Itoh H."/>
            <person name="Xu Z."/>
            <person name="Mise K."/>
            <person name="Masuda Y."/>
            <person name="Ushijima N."/>
            <person name="Hayakawa C."/>
            <person name="Shiratori Y."/>
            <person name="Senoo K."/>
        </authorList>
    </citation>
    <scope>NUCLEOTIDE SEQUENCE [LARGE SCALE GENOMIC DNA]</scope>
    <source>
        <strain evidence="5">Red232</strain>
    </source>
</reference>
<keyword evidence="1" id="KW-0472">Membrane</keyword>
<dbReference type="CDD" id="cd16148">
    <property type="entry name" value="sulfatase_like"/>
    <property type="match status" value="1"/>
</dbReference>
<evidence type="ECO:0000256" key="1">
    <source>
        <dbReference type="SAM" id="Phobius"/>
    </source>
</evidence>
<dbReference type="InterPro" id="IPR000917">
    <property type="entry name" value="Sulfatase_N"/>
</dbReference>
<organism evidence="4 5">
    <name type="scientific">Anaeromyxobacter oryzae</name>
    <dbReference type="NCBI Taxonomy" id="2918170"/>
    <lineage>
        <taxon>Bacteria</taxon>
        <taxon>Pseudomonadati</taxon>
        <taxon>Myxococcota</taxon>
        <taxon>Myxococcia</taxon>
        <taxon>Myxococcales</taxon>
        <taxon>Cystobacterineae</taxon>
        <taxon>Anaeromyxobacteraceae</taxon>
        <taxon>Anaeromyxobacter</taxon>
    </lineage>
</organism>
<dbReference type="InterPro" id="IPR017850">
    <property type="entry name" value="Alkaline_phosphatase_core_sf"/>
</dbReference>